<dbReference type="Proteomes" id="UP001228044">
    <property type="component" value="Unassembled WGS sequence"/>
</dbReference>
<keyword evidence="1" id="KW-0732">Signal</keyword>
<organism evidence="2 3">
    <name type="scientific">Roseateles violae</name>
    <dbReference type="NCBI Taxonomy" id="3058042"/>
    <lineage>
        <taxon>Bacteria</taxon>
        <taxon>Pseudomonadati</taxon>
        <taxon>Pseudomonadota</taxon>
        <taxon>Betaproteobacteria</taxon>
        <taxon>Burkholderiales</taxon>
        <taxon>Sphaerotilaceae</taxon>
        <taxon>Roseateles</taxon>
    </lineage>
</organism>
<dbReference type="EMBL" id="JAUHHC010000002">
    <property type="protein sequence ID" value="MDN3920658.1"/>
    <property type="molecule type" value="Genomic_DNA"/>
</dbReference>
<comment type="caution">
    <text evidence="2">The sequence shown here is derived from an EMBL/GenBank/DDBJ whole genome shotgun (WGS) entry which is preliminary data.</text>
</comment>
<keyword evidence="3" id="KW-1185">Reference proteome</keyword>
<evidence type="ECO:0000313" key="2">
    <source>
        <dbReference type="EMBL" id="MDN3920658.1"/>
    </source>
</evidence>
<accession>A0ABT8DRQ4</accession>
<feature type="signal peptide" evidence="1">
    <location>
        <begin position="1"/>
        <end position="28"/>
    </location>
</feature>
<sequence>MKNKSSFVRCRSLLLALSAASLAPLAAAASSSAAASAESLYRKERADCLQGRSAQDRQTCLKEAGAALAEARRGTLGTTDPAQLAANAALRCQAVAETDRAACQAMSRGEGQVSGSVAQGGMLKEHRTLNYEPTAAGAAAPAASAPR</sequence>
<proteinExistence type="predicted"/>
<protein>
    <submittedName>
        <fullName evidence="2">Uncharacterized protein</fullName>
    </submittedName>
</protein>
<dbReference type="RefSeq" id="WP_290358944.1">
    <property type="nucleotide sequence ID" value="NZ_JAUHHC010000002.1"/>
</dbReference>
<evidence type="ECO:0000256" key="1">
    <source>
        <dbReference type="SAM" id="SignalP"/>
    </source>
</evidence>
<gene>
    <name evidence="2" type="ORF">QWJ38_10240</name>
</gene>
<name>A0ABT8DRQ4_9BURK</name>
<evidence type="ECO:0000313" key="3">
    <source>
        <dbReference type="Proteomes" id="UP001228044"/>
    </source>
</evidence>
<feature type="chain" id="PRO_5046234175" evidence="1">
    <location>
        <begin position="29"/>
        <end position="147"/>
    </location>
</feature>
<reference evidence="2 3" key="1">
    <citation type="submission" date="2023-06" db="EMBL/GenBank/DDBJ databases">
        <title>Pelomonas sp. PFR6 16S ribosomal RNA gene Genome sequencing and assembly.</title>
        <authorList>
            <person name="Woo H."/>
        </authorList>
    </citation>
    <scope>NUCLEOTIDE SEQUENCE [LARGE SCALE GENOMIC DNA]</scope>
    <source>
        <strain evidence="2 3">PFR6</strain>
    </source>
</reference>